<protein>
    <submittedName>
        <fullName evidence="2">Uncharacterized protein</fullName>
    </submittedName>
</protein>
<dbReference type="Proteomes" id="UP000003536">
    <property type="component" value="Unassembled WGS sequence"/>
</dbReference>
<organism evidence="2 3">
    <name type="scientific">Salmonella enterica subsp. enterica serovar Wandsworth str. A4-580</name>
    <dbReference type="NCBI Taxonomy" id="913086"/>
    <lineage>
        <taxon>Bacteria</taxon>
        <taxon>Pseudomonadati</taxon>
        <taxon>Pseudomonadota</taxon>
        <taxon>Gammaproteobacteria</taxon>
        <taxon>Enterobacterales</taxon>
        <taxon>Enterobacteriaceae</taxon>
        <taxon>Salmonella</taxon>
    </lineage>
</organism>
<gene>
    <name evidence="2" type="ORF">LTSEWAN_4101</name>
</gene>
<dbReference type="AlphaFoldDB" id="G5SF67"/>
<feature type="non-terminal residue" evidence="2">
    <location>
        <position position="60"/>
    </location>
</feature>
<reference evidence="2 3" key="1">
    <citation type="journal article" date="2011" name="BMC Genomics">
        <title>Genome sequencing reveals diversification of virulence factor content and possible host adaptation in distinct subpopulations of Salmonella enterica.</title>
        <authorList>
            <person name="den Bakker H.C."/>
            <person name="Moreno Switt A.I."/>
            <person name="Govoni G."/>
            <person name="Cummings C.A."/>
            <person name="Ranieri M.L."/>
            <person name="Degoricija L."/>
            <person name="Hoelzer K."/>
            <person name="Rodriguez-Rivera L.D."/>
            <person name="Brown S."/>
            <person name="Bolchacova E."/>
            <person name="Furtado M.R."/>
            <person name="Wiedmann M."/>
        </authorList>
    </citation>
    <scope>NUCLEOTIDE SEQUENCE [LARGE SCALE GENOMIC DNA]</scope>
    <source>
        <strain evidence="2 3">A4-580</strain>
    </source>
</reference>
<dbReference type="EMBL" id="AFCX01001344">
    <property type="protein sequence ID" value="EHD00943.1"/>
    <property type="molecule type" value="Genomic_DNA"/>
</dbReference>
<evidence type="ECO:0000256" key="1">
    <source>
        <dbReference type="SAM" id="MobiDB-lite"/>
    </source>
</evidence>
<proteinExistence type="predicted"/>
<evidence type="ECO:0000313" key="3">
    <source>
        <dbReference type="Proteomes" id="UP000003536"/>
    </source>
</evidence>
<evidence type="ECO:0000313" key="2">
    <source>
        <dbReference type="EMBL" id="EHD00943.1"/>
    </source>
</evidence>
<name>G5SF67_SALET</name>
<comment type="caution">
    <text evidence="2">The sequence shown here is derived from an EMBL/GenBank/DDBJ whole genome shotgun (WGS) entry which is preliminary data.</text>
</comment>
<accession>G5SF67</accession>
<feature type="region of interest" description="Disordered" evidence="1">
    <location>
        <begin position="23"/>
        <end position="60"/>
    </location>
</feature>
<sequence length="60" mass="6508">MPFKLEGAPKLADFTAERARMRVQKPRHLHSQRTAAGNNAPGGKILPCRARATEKGLTPG</sequence>